<dbReference type="Pfam" id="PF02737">
    <property type="entry name" value="3HCDH_N"/>
    <property type="match status" value="1"/>
</dbReference>
<gene>
    <name evidence="5" type="ORF">BZL54_19095</name>
</gene>
<dbReference type="AlphaFoldDB" id="A0A2A4FDR6"/>
<dbReference type="Gene3D" id="3.40.50.720">
    <property type="entry name" value="NAD(P)-binding Rossmann-like Domain"/>
    <property type="match status" value="1"/>
</dbReference>
<dbReference type="GO" id="GO:0006631">
    <property type="term" value="P:fatty acid metabolic process"/>
    <property type="evidence" value="ECO:0007669"/>
    <property type="project" value="InterPro"/>
</dbReference>
<comment type="caution">
    <text evidence="5">The sequence shown here is derived from an EMBL/GenBank/DDBJ whole genome shotgun (WGS) entry which is preliminary data.</text>
</comment>
<dbReference type="InterPro" id="IPR006176">
    <property type="entry name" value="3-OHacyl-CoA_DH_NAD-bd"/>
</dbReference>
<dbReference type="PANTHER" id="PTHR48075">
    <property type="entry name" value="3-HYDROXYACYL-COA DEHYDROGENASE FAMILY PROTEIN"/>
    <property type="match status" value="1"/>
</dbReference>
<dbReference type="InterPro" id="IPR036291">
    <property type="entry name" value="NAD(P)-bd_dom_sf"/>
</dbReference>
<evidence type="ECO:0000259" key="4">
    <source>
        <dbReference type="Pfam" id="PF02737"/>
    </source>
</evidence>
<evidence type="ECO:0008006" key="7">
    <source>
        <dbReference type="Google" id="ProtNLM"/>
    </source>
</evidence>
<name>A0A2A4FDR6_9BURK</name>
<keyword evidence="1" id="KW-0560">Oxidoreductase</keyword>
<feature type="domain" description="3-hydroxyacyl-CoA dehydrogenase NAD binding" evidence="4">
    <location>
        <begin position="11"/>
        <end position="186"/>
    </location>
</feature>
<dbReference type="SUPFAM" id="SSF48179">
    <property type="entry name" value="6-phosphogluconate dehydrogenase C-terminal domain-like"/>
    <property type="match status" value="1"/>
</dbReference>
<dbReference type="Pfam" id="PF00725">
    <property type="entry name" value="3HCDH"/>
    <property type="match status" value="1"/>
</dbReference>
<dbReference type="RefSeq" id="WP_162296944.1">
    <property type="nucleotide sequence ID" value="NZ_CP020739.1"/>
</dbReference>
<evidence type="ECO:0000313" key="6">
    <source>
        <dbReference type="Proteomes" id="UP000217994"/>
    </source>
</evidence>
<proteinExistence type="predicted"/>
<dbReference type="SUPFAM" id="SSF51735">
    <property type="entry name" value="NAD(P)-binding Rossmann-fold domains"/>
    <property type="match status" value="1"/>
</dbReference>
<dbReference type="InterPro" id="IPR022694">
    <property type="entry name" value="3-OHacyl-CoA_DH"/>
</dbReference>
<dbReference type="GO" id="GO:0070403">
    <property type="term" value="F:NAD+ binding"/>
    <property type="evidence" value="ECO:0007669"/>
    <property type="project" value="InterPro"/>
</dbReference>
<dbReference type="EMBL" id="MTZU01000056">
    <property type="protein sequence ID" value="PCE30748.1"/>
    <property type="molecule type" value="Genomic_DNA"/>
</dbReference>
<protein>
    <recommendedName>
        <fullName evidence="7">3-hydroxybutyryl-CoA dehydrogenase</fullName>
    </recommendedName>
</protein>
<dbReference type="GeneID" id="69003275"/>
<accession>A0A2A4FDR6</accession>
<dbReference type="Gene3D" id="1.10.1040.10">
    <property type="entry name" value="N-(1-d-carboxylethyl)-l-norvaline Dehydrogenase, domain 2"/>
    <property type="match status" value="1"/>
</dbReference>
<dbReference type="Proteomes" id="UP000217994">
    <property type="component" value="Unassembled WGS sequence"/>
</dbReference>
<dbReference type="GO" id="GO:0016616">
    <property type="term" value="F:oxidoreductase activity, acting on the CH-OH group of donors, NAD or NADP as acceptor"/>
    <property type="evidence" value="ECO:0007669"/>
    <property type="project" value="InterPro"/>
</dbReference>
<reference evidence="5 6" key="1">
    <citation type="submission" date="2017-01" db="EMBL/GenBank/DDBJ databases">
        <title>Whole-Genome Shotgun Sequencing of Two beta-Proteobacterial Species in Search of the Bulgecin Biosynthetic Cluster.</title>
        <authorList>
            <person name="Horsman M.E."/>
            <person name="Marous D.R."/>
            <person name="Li R."/>
            <person name="Oliver R.A."/>
            <person name="Byun B."/>
            <person name="Emrich S.J."/>
            <person name="Boggess B."/>
            <person name="Townsend C.A."/>
            <person name="Mobashery S."/>
        </authorList>
    </citation>
    <scope>NUCLEOTIDE SEQUENCE [LARGE SCALE GENOMIC DNA]</scope>
    <source>
        <strain evidence="5 6">ATCC 31433</strain>
    </source>
</reference>
<feature type="domain" description="3-hydroxyacyl-CoA dehydrogenase C-terminal" evidence="3">
    <location>
        <begin position="194"/>
        <end position="290"/>
    </location>
</feature>
<dbReference type="PIRSF" id="PIRSF000105">
    <property type="entry name" value="HCDH"/>
    <property type="match status" value="1"/>
</dbReference>
<evidence type="ECO:0000259" key="3">
    <source>
        <dbReference type="Pfam" id="PF00725"/>
    </source>
</evidence>
<feature type="site" description="Important for catalytic activity" evidence="2">
    <location>
        <position position="148"/>
    </location>
</feature>
<sequence length="295" mass="31790">MTDIDVADFPVAVIGGGVMGNGIALNVAMSGFDVTVVETDAQARASFNERLRRAYQLARFVAKPESAPRAPFADICARIRIVDALPSRLDVAIAIECITENVAAKARLYRALEDASPPRTLFATNTSCISVATIDTWTQRPDRTVGIHFMNPAAVRDAVELIRGPHTSDQTIDTVAGFLGRLGKRFNIVNDATGFVINRVLMVAINEAIGLVERGVASAEDVDALFVRCLGHQTGPLATADLIGLDVIRDSLIVLRDESNDRFYEPKALLSRLVAAGSLGHKTGTGFHTYRETKA</sequence>
<evidence type="ECO:0000256" key="1">
    <source>
        <dbReference type="ARBA" id="ARBA00023002"/>
    </source>
</evidence>
<dbReference type="InterPro" id="IPR006108">
    <property type="entry name" value="3HC_DH_C"/>
</dbReference>
<dbReference type="InterPro" id="IPR008927">
    <property type="entry name" value="6-PGluconate_DH-like_C_sf"/>
</dbReference>
<dbReference type="PANTHER" id="PTHR48075:SF5">
    <property type="entry name" value="3-HYDROXYBUTYRYL-COA DEHYDROGENASE"/>
    <property type="match status" value="1"/>
</dbReference>
<dbReference type="InterPro" id="IPR013328">
    <property type="entry name" value="6PGD_dom2"/>
</dbReference>
<evidence type="ECO:0000313" key="5">
    <source>
        <dbReference type="EMBL" id="PCE30748.1"/>
    </source>
</evidence>
<organism evidence="5 6">
    <name type="scientific">Burkholderia ubonensis subsp. mesacidophila</name>
    <dbReference type="NCBI Taxonomy" id="265293"/>
    <lineage>
        <taxon>Bacteria</taxon>
        <taxon>Pseudomonadati</taxon>
        <taxon>Pseudomonadota</taxon>
        <taxon>Betaproteobacteria</taxon>
        <taxon>Burkholderiales</taxon>
        <taxon>Burkholderiaceae</taxon>
        <taxon>Burkholderia</taxon>
        <taxon>Burkholderia cepacia complex</taxon>
    </lineage>
</organism>
<evidence type="ECO:0000256" key="2">
    <source>
        <dbReference type="PIRSR" id="PIRSR000105-1"/>
    </source>
</evidence>